<keyword evidence="1" id="KW-1133">Transmembrane helix</keyword>
<name>A0A833YY09_9CHIR</name>
<dbReference type="AlphaFoldDB" id="A0A833YY09"/>
<feature type="transmembrane region" description="Helical" evidence="1">
    <location>
        <begin position="12"/>
        <end position="37"/>
    </location>
</feature>
<sequence length="200" mass="23084">MLHLIDWLSLHHLVFFFSGAFICSIIWVFFFILVYLLCSKRCSLRYLSGWHKPHCCFVVLYVWEGSEKERCHLLSSRPDFSHFLYYPQANWILLVLIARWVGLCRFVGLSRTLWGLSNEHSCVARSFSCFLSPHRIFQLEVLRLYSLLWNPELCGLSCCLFAPPSLSACKCETNHSTSHCFTQSISHHLALPGPLATALP</sequence>
<dbReference type="Proteomes" id="UP000664940">
    <property type="component" value="Unassembled WGS sequence"/>
</dbReference>
<dbReference type="EMBL" id="JABVXQ010000012">
    <property type="protein sequence ID" value="KAF6084345.1"/>
    <property type="molecule type" value="Genomic_DNA"/>
</dbReference>
<proteinExistence type="predicted"/>
<evidence type="ECO:0000313" key="3">
    <source>
        <dbReference type="Proteomes" id="UP000664940"/>
    </source>
</evidence>
<reference evidence="2 3" key="1">
    <citation type="journal article" date="2020" name="Nature">
        <title>Six reference-quality genomes reveal evolution of bat adaptations.</title>
        <authorList>
            <person name="Jebb D."/>
            <person name="Huang Z."/>
            <person name="Pippel M."/>
            <person name="Hughes G.M."/>
            <person name="Lavrichenko K."/>
            <person name="Devanna P."/>
            <person name="Winkler S."/>
            <person name="Jermiin L.S."/>
            <person name="Skirmuntt E.C."/>
            <person name="Katzourakis A."/>
            <person name="Burkitt-Gray L."/>
            <person name="Ray D.A."/>
            <person name="Sullivan K.A.M."/>
            <person name="Roscito J.G."/>
            <person name="Kirilenko B.M."/>
            <person name="Davalos L.M."/>
            <person name="Corthals A.P."/>
            <person name="Power M.L."/>
            <person name="Jones G."/>
            <person name="Ransome R.D."/>
            <person name="Dechmann D.K.N."/>
            <person name="Locatelli A.G."/>
            <person name="Puechmaille S.J."/>
            <person name="Fedrigo O."/>
            <person name="Jarvis E.D."/>
            <person name="Hiller M."/>
            <person name="Vernes S.C."/>
            <person name="Myers E.W."/>
            <person name="Teeling E.C."/>
        </authorList>
    </citation>
    <scope>NUCLEOTIDE SEQUENCE [LARGE SCALE GENOMIC DNA]</scope>
    <source>
        <strain evidence="2">Bat1K_MPI-CBG_1</strain>
    </source>
</reference>
<evidence type="ECO:0000313" key="2">
    <source>
        <dbReference type="EMBL" id="KAF6084345.1"/>
    </source>
</evidence>
<protein>
    <submittedName>
        <fullName evidence="2">Uncharacterized protein</fullName>
    </submittedName>
</protein>
<accession>A0A833YY09</accession>
<evidence type="ECO:0000256" key="1">
    <source>
        <dbReference type="SAM" id="Phobius"/>
    </source>
</evidence>
<keyword evidence="1" id="KW-0472">Membrane</keyword>
<gene>
    <name evidence="2" type="ORF">HJG60_008616</name>
</gene>
<organism evidence="2 3">
    <name type="scientific">Phyllostomus discolor</name>
    <name type="common">pale spear-nosed bat</name>
    <dbReference type="NCBI Taxonomy" id="89673"/>
    <lineage>
        <taxon>Eukaryota</taxon>
        <taxon>Metazoa</taxon>
        <taxon>Chordata</taxon>
        <taxon>Craniata</taxon>
        <taxon>Vertebrata</taxon>
        <taxon>Euteleostomi</taxon>
        <taxon>Mammalia</taxon>
        <taxon>Eutheria</taxon>
        <taxon>Laurasiatheria</taxon>
        <taxon>Chiroptera</taxon>
        <taxon>Yangochiroptera</taxon>
        <taxon>Phyllostomidae</taxon>
        <taxon>Phyllostominae</taxon>
        <taxon>Phyllostomus</taxon>
    </lineage>
</organism>
<keyword evidence="1" id="KW-0812">Transmembrane</keyword>
<comment type="caution">
    <text evidence="2">The sequence shown here is derived from an EMBL/GenBank/DDBJ whole genome shotgun (WGS) entry which is preliminary data.</text>
</comment>